<evidence type="ECO:0000313" key="3">
    <source>
        <dbReference type="EMBL" id="MED6204286.1"/>
    </source>
</evidence>
<keyword evidence="4" id="KW-1185">Reference proteome</keyword>
<dbReference type="Proteomes" id="UP001341840">
    <property type="component" value="Unassembled WGS sequence"/>
</dbReference>
<dbReference type="SUPFAM" id="SSF52058">
    <property type="entry name" value="L domain-like"/>
    <property type="match status" value="1"/>
</dbReference>
<evidence type="ECO:0000259" key="2">
    <source>
        <dbReference type="Pfam" id="PF23247"/>
    </source>
</evidence>
<evidence type="ECO:0000313" key="4">
    <source>
        <dbReference type="Proteomes" id="UP001341840"/>
    </source>
</evidence>
<dbReference type="InterPro" id="IPR050905">
    <property type="entry name" value="Plant_NBS-LRR"/>
</dbReference>
<feature type="domain" description="Disease resistance protein At4g27190-like leucine-rich repeats" evidence="2">
    <location>
        <begin position="610"/>
        <end position="711"/>
    </location>
</feature>
<comment type="caution">
    <text evidence="3">The sequence shown here is derived from an EMBL/GenBank/DDBJ whole genome shotgun (WGS) entry which is preliminary data.</text>
</comment>
<dbReference type="PANTHER" id="PTHR33463:SF145">
    <property type="entry name" value="NB-ARC DOMAIN-CONTAINING PROTEIN"/>
    <property type="match status" value="1"/>
</dbReference>
<protein>
    <recommendedName>
        <fullName evidence="2">Disease resistance protein At4g27190-like leucine-rich repeats domain-containing protein</fullName>
    </recommendedName>
</protein>
<keyword evidence="1" id="KW-0611">Plant defense</keyword>
<dbReference type="Pfam" id="PF23247">
    <property type="entry name" value="LRR_RPS2"/>
    <property type="match status" value="3"/>
</dbReference>
<organism evidence="3 4">
    <name type="scientific">Stylosanthes scabra</name>
    <dbReference type="NCBI Taxonomy" id="79078"/>
    <lineage>
        <taxon>Eukaryota</taxon>
        <taxon>Viridiplantae</taxon>
        <taxon>Streptophyta</taxon>
        <taxon>Embryophyta</taxon>
        <taxon>Tracheophyta</taxon>
        <taxon>Spermatophyta</taxon>
        <taxon>Magnoliopsida</taxon>
        <taxon>eudicotyledons</taxon>
        <taxon>Gunneridae</taxon>
        <taxon>Pentapetalae</taxon>
        <taxon>rosids</taxon>
        <taxon>fabids</taxon>
        <taxon>Fabales</taxon>
        <taxon>Fabaceae</taxon>
        <taxon>Papilionoideae</taxon>
        <taxon>50 kb inversion clade</taxon>
        <taxon>dalbergioids sensu lato</taxon>
        <taxon>Dalbergieae</taxon>
        <taxon>Pterocarpus clade</taxon>
        <taxon>Stylosanthes</taxon>
    </lineage>
</organism>
<gene>
    <name evidence="3" type="ORF">PIB30_007757</name>
</gene>
<feature type="domain" description="Disease resistance protein At4g27190-like leucine-rich repeats" evidence="2">
    <location>
        <begin position="119"/>
        <end position="243"/>
    </location>
</feature>
<proteinExistence type="predicted"/>
<evidence type="ECO:0000256" key="1">
    <source>
        <dbReference type="ARBA" id="ARBA00022821"/>
    </source>
</evidence>
<dbReference type="InterPro" id="IPR057135">
    <property type="entry name" value="At4g27190-like_LRR"/>
</dbReference>
<feature type="domain" description="Disease resistance protein At4g27190-like leucine-rich repeats" evidence="2">
    <location>
        <begin position="283"/>
        <end position="423"/>
    </location>
</feature>
<accession>A0ABU6Y305</accession>
<sequence>MQIESRHIVGSSTGYDYRRDNLEELRLSEQKNTDVMNSFLHCNPNLKSLCLLDCSFAKLEPDGTRRPAVGVVPKLKSLTLTNSYLKNIFFEQDAVLQKIESLIINSSSGLDTIVPLSVSLAHLTILEIVGCSSRGLNYMISASIANSLGQLKTMKVIGCESLVEIVSEETREGEEEKQNVGTPVPIIFKQLTTLELVSLESLNSFCGSKNCGFEFPSLENLIVSGCPNMEVFSAPEVHCAPNLQKIYYVHHKDKKRWCWKDNINSTIKFYEGMHELFVSSSRDDDPLKSIWLSKEGPRKDWFSCVETLRLYDASLKYAVPSNVLRCLKSLQELQVEMCNKIKCIFEMDDTKSRGSSFQLKKLTLSQLSNLKSVWQHDKSEILLGFQNLQHVSIDDCEKLTSVFPTSLARDLKKLEELKISGCAELKEIVGKEEEAVEGLDKFVFPHLTTLLLSELPQLTDFNSGNFTLEFPELKKLCLFPNQQQKYPEGISKGKELWLNPNHSLALQFMNQSGFHHYLDDDDDGEKSSLPIDEILADEKTPPNLEIIEIRYNKHCKTINIPEEAGKRMLRLKELYLWSLSELDSISGLQYLLKLQLLFVVDCPKLTSLGQSCSNLKELYIRECSELEFLFTTAAAKMLIHLEELRVARCSSLKEIVGKEQESVTEDIVEFKRLHRLTLKKLDSLKCFYSGNATLKFPSLIRLDIKDCPDMEIFSQGAIHMEPSRPPFKFFFEDSWLFIDDLNLAATCQFRLPKPSGNQGVFTGRSAFSRVVSNAESDRDSGRFTVQPRCFYSLGTRVRNPSLPFWRIFILERKPIGRLSQERFLMLNRTVTLAGSRFNQGVFILQGQGFEIQVSHFGEFSSWRENRPGSGSVRPTGLSVRFRLSQERFIMLNRTVTLAGSQFDRLVRSGFQNYG</sequence>
<dbReference type="PANTHER" id="PTHR33463">
    <property type="entry name" value="NB-ARC DOMAIN-CONTAINING PROTEIN-RELATED"/>
    <property type="match status" value="1"/>
</dbReference>
<reference evidence="3 4" key="1">
    <citation type="journal article" date="2023" name="Plants (Basel)">
        <title>Bridging the Gap: Combining Genomics and Transcriptomics Approaches to Understand Stylosanthes scabra, an Orphan Legume from the Brazilian Caatinga.</title>
        <authorList>
            <person name="Ferreira-Neto J.R.C."/>
            <person name="da Silva M.D."/>
            <person name="Binneck E."/>
            <person name="de Melo N.F."/>
            <person name="da Silva R.H."/>
            <person name="de Melo A.L.T.M."/>
            <person name="Pandolfi V."/>
            <person name="Bustamante F.O."/>
            <person name="Brasileiro-Vidal A.C."/>
            <person name="Benko-Iseppon A.M."/>
        </authorList>
    </citation>
    <scope>NUCLEOTIDE SEQUENCE [LARGE SCALE GENOMIC DNA]</scope>
    <source>
        <tissue evidence="3">Leaves</tissue>
    </source>
</reference>
<dbReference type="InterPro" id="IPR032675">
    <property type="entry name" value="LRR_dom_sf"/>
</dbReference>
<name>A0ABU6Y305_9FABA</name>
<dbReference type="Gene3D" id="3.80.10.10">
    <property type="entry name" value="Ribonuclease Inhibitor"/>
    <property type="match status" value="3"/>
</dbReference>
<dbReference type="EMBL" id="JASCZI010241672">
    <property type="protein sequence ID" value="MED6204286.1"/>
    <property type="molecule type" value="Genomic_DNA"/>
</dbReference>